<sequence>MNRTVRAERWPIAGTFTIARGAKTEAEVVVVELVDGAHVGRGECVPYARYGETTASVIAAIDEERALDRRSLTARGAARSALDLALWDLEAKRTGRGVAELAGLDVPAPFVTATTISIDTPEHMASAARALDRPLLKLKLAGDGADLDRVRAVRDAAPRAMLWVDANEGWDATTYDALAPRLAALGVALLEQPLPAAHDHALRGRARPIPICADESAHDAHTIASLADRYDAVNVKLDKAGGLTGAIATIDAARAAGLRVALGCMVCTSLAIAPACLLVSRADWIDLDGSILLARDREGGARFEAGRLVPPSRALWGAG</sequence>
<evidence type="ECO:0000256" key="3">
    <source>
        <dbReference type="ARBA" id="ARBA00022842"/>
    </source>
</evidence>
<dbReference type="PANTHER" id="PTHR48080">
    <property type="entry name" value="D-GALACTONATE DEHYDRATASE-RELATED"/>
    <property type="match status" value="1"/>
</dbReference>
<evidence type="ECO:0000256" key="1">
    <source>
        <dbReference type="ARBA" id="ARBA00008031"/>
    </source>
</evidence>
<feature type="binding site" evidence="6">
    <location>
        <position position="165"/>
    </location>
    <ligand>
        <name>Mg(2+)</name>
        <dbReference type="ChEBI" id="CHEBI:18420"/>
    </ligand>
</feature>
<dbReference type="RefSeq" id="WP_053235479.1">
    <property type="nucleotide sequence ID" value="NZ_CP011125.1"/>
</dbReference>
<dbReference type="NCBIfam" id="NF042940">
    <property type="entry name" value="racemase_DgcA"/>
    <property type="match status" value="1"/>
</dbReference>
<keyword evidence="2 6" id="KW-0479">Metal-binding</keyword>
<comment type="similarity">
    <text evidence="1 7">Belongs to the mandelate racemase/muconate lactonizing enzyme family.</text>
</comment>
<evidence type="ECO:0000256" key="4">
    <source>
        <dbReference type="ARBA" id="ARBA00023235"/>
    </source>
</evidence>
<feature type="active site" description="Proton acceptor; specific for (R)-substrate epimerization" evidence="5">
    <location>
        <position position="139"/>
    </location>
</feature>
<accession>A0A0F6W677</accession>
<evidence type="ECO:0000259" key="8">
    <source>
        <dbReference type="SMART" id="SM00922"/>
    </source>
</evidence>
<dbReference type="SFLD" id="SFLDF00010">
    <property type="entry name" value="dipeptide_epimerase"/>
    <property type="match status" value="1"/>
</dbReference>
<protein>
    <recommendedName>
        <fullName evidence="7">Dipeptide epimerase</fullName>
        <ecNumber evidence="7">5.1.1.-</ecNumber>
    </recommendedName>
</protein>
<feature type="active site" description="Proton acceptor; specific for (S)-substrate epimerization" evidence="5">
    <location>
        <position position="236"/>
    </location>
</feature>
<dbReference type="SUPFAM" id="SSF54826">
    <property type="entry name" value="Enolase N-terminal domain-like"/>
    <property type="match status" value="1"/>
</dbReference>
<evidence type="ECO:0000256" key="5">
    <source>
        <dbReference type="PIRSR" id="PIRSR634603-1"/>
    </source>
</evidence>
<feature type="domain" description="Mandelate racemase/muconate lactonizing enzyme C-terminal" evidence="8">
    <location>
        <begin position="121"/>
        <end position="212"/>
    </location>
</feature>
<keyword evidence="3 6" id="KW-0460">Magnesium</keyword>
<proteinExistence type="inferred from homology"/>
<evidence type="ECO:0000256" key="2">
    <source>
        <dbReference type="ARBA" id="ARBA00022723"/>
    </source>
</evidence>
<dbReference type="InterPro" id="IPR034603">
    <property type="entry name" value="Dipeptide_epimerase"/>
</dbReference>
<comment type="cofactor">
    <cofactor evidence="6 7">
        <name>Mg(2+)</name>
        <dbReference type="ChEBI" id="CHEBI:18420"/>
    </cofactor>
    <text evidence="6 7">Binds 1 Mg(2+) ion per subunit.</text>
</comment>
<dbReference type="EMBL" id="CP011125">
    <property type="protein sequence ID" value="AKF08321.1"/>
    <property type="molecule type" value="Genomic_DNA"/>
</dbReference>
<dbReference type="PANTHER" id="PTHR48080:SF3">
    <property type="entry name" value="ENOLASE SUPERFAMILY MEMBER DDB_G0284701"/>
    <property type="match status" value="1"/>
</dbReference>
<dbReference type="Pfam" id="PF02746">
    <property type="entry name" value="MR_MLE_N"/>
    <property type="match status" value="1"/>
</dbReference>
<dbReference type="InterPro" id="IPR036849">
    <property type="entry name" value="Enolase-like_C_sf"/>
</dbReference>
<dbReference type="Proteomes" id="UP000034883">
    <property type="component" value="Chromosome"/>
</dbReference>
<gene>
    <name evidence="9" type="ORF">DB32_005470</name>
</gene>
<dbReference type="GO" id="GO:0016855">
    <property type="term" value="F:racemase and epimerase activity, acting on amino acids and derivatives"/>
    <property type="evidence" value="ECO:0007669"/>
    <property type="project" value="UniProtKB-UniRule"/>
</dbReference>
<dbReference type="SFLD" id="SFLDS00001">
    <property type="entry name" value="Enolase"/>
    <property type="match status" value="1"/>
</dbReference>
<dbReference type="InterPro" id="IPR029065">
    <property type="entry name" value="Enolase_C-like"/>
</dbReference>
<name>A0A0F6W677_9BACT</name>
<dbReference type="OrthoDB" id="9782675at2"/>
<dbReference type="SFLD" id="SFLDG00180">
    <property type="entry name" value="muconate_cycloisomerase"/>
    <property type="match status" value="1"/>
</dbReference>
<reference evidence="9 10" key="1">
    <citation type="submission" date="2015-03" db="EMBL/GenBank/DDBJ databases">
        <title>Genome assembly of Sandaracinus amylolyticus DSM 53668.</title>
        <authorList>
            <person name="Sharma G."/>
            <person name="Subramanian S."/>
        </authorList>
    </citation>
    <scope>NUCLEOTIDE SEQUENCE [LARGE SCALE GENOMIC DNA]</scope>
    <source>
        <strain evidence="9 10">DSM 53668</strain>
    </source>
</reference>
<dbReference type="CDD" id="cd03319">
    <property type="entry name" value="L-Ala-DL-Glu_epimerase"/>
    <property type="match status" value="1"/>
</dbReference>
<dbReference type="GO" id="GO:0046872">
    <property type="term" value="F:metal ion binding"/>
    <property type="evidence" value="ECO:0007669"/>
    <property type="project" value="UniProtKB-KW"/>
</dbReference>
<dbReference type="Pfam" id="PF13378">
    <property type="entry name" value="MR_MLE_C"/>
    <property type="match status" value="1"/>
</dbReference>
<dbReference type="SMART" id="SM00922">
    <property type="entry name" value="MR_MLE"/>
    <property type="match status" value="1"/>
</dbReference>
<dbReference type="InterPro" id="IPR034593">
    <property type="entry name" value="DgoD-like"/>
</dbReference>
<organism evidence="9 10">
    <name type="scientific">Sandaracinus amylolyticus</name>
    <dbReference type="NCBI Taxonomy" id="927083"/>
    <lineage>
        <taxon>Bacteria</taxon>
        <taxon>Pseudomonadati</taxon>
        <taxon>Myxococcota</taxon>
        <taxon>Polyangia</taxon>
        <taxon>Polyangiales</taxon>
        <taxon>Sandaracinaceae</taxon>
        <taxon>Sandaracinus</taxon>
    </lineage>
</organism>
<dbReference type="InterPro" id="IPR013342">
    <property type="entry name" value="Mandelate_racemase_C"/>
</dbReference>
<dbReference type="KEGG" id="samy:DB32_005470"/>
<keyword evidence="4 7" id="KW-0413">Isomerase</keyword>
<feature type="binding site" evidence="6">
    <location>
        <position position="191"/>
    </location>
    <ligand>
        <name>Mg(2+)</name>
        <dbReference type="ChEBI" id="CHEBI:18420"/>
    </ligand>
</feature>
<dbReference type="STRING" id="927083.DB32_005470"/>
<dbReference type="SUPFAM" id="SSF51604">
    <property type="entry name" value="Enolase C-terminal domain-like"/>
    <property type="match status" value="1"/>
</dbReference>
<evidence type="ECO:0000256" key="7">
    <source>
        <dbReference type="RuleBase" id="RU366006"/>
    </source>
</evidence>
<keyword evidence="10" id="KW-1185">Reference proteome</keyword>
<evidence type="ECO:0000256" key="6">
    <source>
        <dbReference type="PIRSR" id="PIRSR634603-3"/>
    </source>
</evidence>
<evidence type="ECO:0000313" key="9">
    <source>
        <dbReference type="EMBL" id="AKF08321.1"/>
    </source>
</evidence>
<feature type="binding site" evidence="6">
    <location>
        <position position="214"/>
    </location>
    <ligand>
        <name>Mg(2+)</name>
        <dbReference type="ChEBI" id="CHEBI:18420"/>
    </ligand>
</feature>
<dbReference type="InterPro" id="IPR029017">
    <property type="entry name" value="Enolase-like_N"/>
</dbReference>
<evidence type="ECO:0000313" key="10">
    <source>
        <dbReference type="Proteomes" id="UP000034883"/>
    </source>
</evidence>
<dbReference type="EC" id="5.1.1.-" evidence="7"/>
<dbReference type="InterPro" id="IPR013341">
    <property type="entry name" value="Mandelate_racemase_N_dom"/>
</dbReference>
<dbReference type="Gene3D" id="3.20.20.120">
    <property type="entry name" value="Enolase-like C-terminal domain"/>
    <property type="match status" value="1"/>
</dbReference>
<dbReference type="Gene3D" id="3.30.390.10">
    <property type="entry name" value="Enolase-like, N-terminal domain"/>
    <property type="match status" value="1"/>
</dbReference>
<dbReference type="AlphaFoldDB" id="A0A0F6W677"/>